<dbReference type="InterPro" id="IPR045338">
    <property type="entry name" value="DUF6535"/>
</dbReference>
<feature type="transmembrane region" description="Helical" evidence="2">
    <location>
        <begin position="195"/>
        <end position="217"/>
    </location>
</feature>
<reference evidence="4" key="1">
    <citation type="submission" date="2020-11" db="EMBL/GenBank/DDBJ databases">
        <authorList>
            <consortium name="DOE Joint Genome Institute"/>
            <person name="Ahrendt S."/>
            <person name="Riley R."/>
            <person name="Andreopoulos W."/>
            <person name="Labutti K."/>
            <person name="Pangilinan J."/>
            <person name="Ruiz-Duenas F.J."/>
            <person name="Barrasa J.M."/>
            <person name="Sanchez-Garcia M."/>
            <person name="Camarero S."/>
            <person name="Miyauchi S."/>
            <person name="Serrano A."/>
            <person name="Linde D."/>
            <person name="Babiker R."/>
            <person name="Drula E."/>
            <person name="Ayuso-Fernandez I."/>
            <person name="Pacheco R."/>
            <person name="Padilla G."/>
            <person name="Ferreira P."/>
            <person name="Barriuso J."/>
            <person name="Kellner H."/>
            <person name="Castanera R."/>
            <person name="Alfaro M."/>
            <person name="Ramirez L."/>
            <person name="Pisabarro A.G."/>
            <person name="Kuo A."/>
            <person name="Tritt A."/>
            <person name="Lipzen A."/>
            <person name="He G."/>
            <person name="Yan M."/>
            <person name="Ng V."/>
            <person name="Cullen D."/>
            <person name="Martin F."/>
            <person name="Rosso M.-N."/>
            <person name="Henrissat B."/>
            <person name="Hibbett D."/>
            <person name="Martinez A.T."/>
            <person name="Grigoriev I.V."/>
        </authorList>
    </citation>
    <scope>NUCLEOTIDE SEQUENCE</scope>
    <source>
        <strain evidence="4">AH 40177</strain>
    </source>
</reference>
<feature type="region of interest" description="Disordered" evidence="1">
    <location>
        <begin position="1"/>
        <end position="32"/>
    </location>
</feature>
<evidence type="ECO:0000313" key="4">
    <source>
        <dbReference type="EMBL" id="KAF9063427.1"/>
    </source>
</evidence>
<accession>A0A9P5PHR4</accession>
<keyword evidence="2" id="KW-0472">Membrane</keyword>
<sequence>MSNSSGSTPKEAGNQEKLARSNDENPDVNSGIEPTLLWKENQPYFCAPPNNGDPWTECLNSVRRFDDEKCKGWREDIDTLLVFAGLFSATVTAFATQSYQWLQATPSPQEAILLRFLHTTELYNRALDVTTLAPPTPASVRINAFWFLSLTISLATVLLGILCKQWLREYQKDASVSHHLALELRQMRLESLQRWGVPGILNVLPLLLQLALVLFFAGLLDLLWSLHPVVAGLISAVIGLTMFIVVMTSILPACYIVMVGQRQRSLDTEIFPCPYKSPQSWLFYKLVLGLFSLVSRRKLESTDWVSCDLHLLRAWLSRNQELYFCSVVFSGLR</sequence>
<feature type="compositionally biased region" description="Basic and acidic residues" evidence="1">
    <location>
        <begin position="13"/>
        <end position="23"/>
    </location>
</feature>
<proteinExistence type="predicted"/>
<feature type="transmembrane region" description="Helical" evidence="2">
    <location>
        <begin position="79"/>
        <end position="99"/>
    </location>
</feature>
<evidence type="ECO:0000256" key="1">
    <source>
        <dbReference type="SAM" id="MobiDB-lite"/>
    </source>
</evidence>
<feature type="transmembrane region" description="Helical" evidence="2">
    <location>
        <begin position="144"/>
        <end position="163"/>
    </location>
</feature>
<dbReference type="Proteomes" id="UP000772434">
    <property type="component" value="Unassembled WGS sequence"/>
</dbReference>
<evidence type="ECO:0000256" key="2">
    <source>
        <dbReference type="SAM" id="Phobius"/>
    </source>
</evidence>
<feature type="domain" description="DUF6535" evidence="3">
    <location>
        <begin position="55"/>
        <end position="225"/>
    </location>
</feature>
<comment type="caution">
    <text evidence="4">The sequence shown here is derived from an EMBL/GenBank/DDBJ whole genome shotgun (WGS) entry which is preliminary data.</text>
</comment>
<dbReference type="AlphaFoldDB" id="A0A9P5PHR4"/>
<gene>
    <name evidence="4" type="ORF">BDP27DRAFT_238751</name>
</gene>
<name>A0A9P5PHR4_9AGAR</name>
<organism evidence="4 5">
    <name type="scientific">Rhodocollybia butyracea</name>
    <dbReference type="NCBI Taxonomy" id="206335"/>
    <lineage>
        <taxon>Eukaryota</taxon>
        <taxon>Fungi</taxon>
        <taxon>Dikarya</taxon>
        <taxon>Basidiomycota</taxon>
        <taxon>Agaricomycotina</taxon>
        <taxon>Agaricomycetes</taxon>
        <taxon>Agaricomycetidae</taxon>
        <taxon>Agaricales</taxon>
        <taxon>Marasmiineae</taxon>
        <taxon>Omphalotaceae</taxon>
        <taxon>Rhodocollybia</taxon>
    </lineage>
</organism>
<evidence type="ECO:0000313" key="5">
    <source>
        <dbReference type="Proteomes" id="UP000772434"/>
    </source>
</evidence>
<keyword evidence="2" id="KW-1133">Transmembrane helix</keyword>
<dbReference type="EMBL" id="JADNRY010000147">
    <property type="protein sequence ID" value="KAF9063427.1"/>
    <property type="molecule type" value="Genomic_DNA"/>
</dbReference>
<evidence type="ECO:0000259" key="3">
    <source>
        <dbReference type="Pfam" id="PF20153"/>
    </source>
</evidence>
<keyword evidence="5" id="KW-1185">Reference proteome</keyword>
<dbReference type="OrthoDB" id="2756178at2759"/>
<keyword evidence="2" id="KW-0812">Transmembrane</keyword>
<feature type="transmembrane region" description="Helical" evidence="2">
    <location>
        <begin position="229"/>
        <end position="257"/>
    </location>
</feature>
<dbReference type="Pfam" id="PF20153">
    <property type="entry name" value="DUF6535"/>
    <property type="match status" value="1"/>
</dbReference>
<protein>
    <recommendedName>
        <fullName evidence="3">DUF6535 domain-containing protein</fullName>
    </recommendedName>
</protein>